<evidence type="ECO:0000256" key="9">
    <source>
        <dbReference type="ARBA" id="ARBA00023136"/>
    </source>
</evidence>
<feature type="domain" description="Phospholipid/glycerol acyltransferase" evidence="16">
    <location>
        <begin position="793"/>
        <end position="904"/>
    </location>
</feature>
<dbReference type="GO" id="GO:0016020">
    <property type="term" value="C:membrane"/>
    <property type="evidence" value="ECO:0007669"/>
    <property type="project" value="UniProtKB-SubCell"/>
</dbReference>
<feature type="transmembrane region" description="Helical" evidence="15">
    <location>
        <begin position="115"/>
        <end position="132"/>
    </location>
</feature>
<keyword evidence="18" id="KW-1185">Reference proteome</keyword>
<evidence type="ECO:0000256" key="4">
    <source>
        <dbReference type="ARBA" id="ARBA00022516"/>
    </source>
</evidence>
<feature type="transmembrane region" description="Helical" evidence="15">
    <location>
        <begin position="74"/>
        <end position="95"/>
    </location>
</feature>
<evidence type="ECO:0000256" key="11">
    <source>
        <dbReference type="ARBA" id="ARBA00023264"/>
    </source>
</evidence>
<dbReference type="Pfam" id="PF01553">
    <property type="entry name" value="Acyltransferase"/>
    <property type="match status" value="2"/>
</dbReference>
<evidence type="ECO:0000256" key="1">
    <source>
        <dbReference type="ARBA" id="ARBA00004370"/>
    </source>
</evidence>
<comment type="similarity">
    <text evidence="3">Belongs to the 1-acyl-sn-glycerol-3-phosphate acyltransferase family.</text>
</comment>
<dbReference type="PANTHER" id="PTHR23063">
    <property type="entry name" value="PHOSPHOLIPID ACYLTRANSFERASE"/>
    <property type="match status" value="1"/>
</dbReference>
<evidence type="ECO:0000313" key="18">
    <source>
        <dbReference type="Proteomes" id="UP000075920"/>
    </source>
</evidence>
<keyword evidence="5" id="KW-0808">Transferase</keyword>
<evidence type="ECO:0000256" key="15">
    <source>
        <dbReference type="SAM" id="Phobius"/>
    </source>
</evidence>
<dbReference type="InterPro" id="IPR011992">
    <property type="entry name" value="EF-hand-dom_pair"/>
</dbReference>
<feature type="compositionally biased region" description="Low complexity" evidence="14">
    <location>
        <begin position="1"/>
        <end position="13"/>
    </location>
</feature>
<feature type="region of interest" description="Disordered" evidence="14">
    <location>
        <begin position="1"/>
        <end position="39"/>
    </location>
</feature>
<accession>A0A182W4D7</accession>
<keyword evidence="9 15" id="KW-0472">Membrane</keyword>
<evidence type="ECO:0000256" key="5">
    <source>
        <dbReference type="ARBA" id="ARBA00022679"/>
    </source>
</evidence>
<comment type="pathway">
    <text evidence="2">Lipid metabolism; phospholipid metabolism.</text>
</comment>
<evidence type="ECO:0000256" key="12">
    <source>
        <dbReference type="ARBA" id="ARBA00023315"/>
    </source>
</evidence>
<dbReference type="Gene3D" id="1.10.238.10">
    <property type="entry name" value="EF-hand"/>
    <property type="match status" value="1"/>
</dbReference>
<proteinExistence type="inferred from homology"/>
<evidence type="ECO:0000256" key="7">
    <source>
        <dbReference type="ARBA" id="ARBA00022989"/>
    </source>
</evidence>
<evidence type="ECO:0000259" key="16">
    <source>
        <dbReference type="SMART" id="SM00563"/>
    </source>
</evidence>
<evidence type="ECO:0000256" key="13">
    <source>
        <dbReference type="ARBA" id="ARBA00025707"/>
    </source>
</evidence>
<keyword evidence="10" id="KW-0594">Phospholipid biosynthesis</keyword>
<dbReference type="GO" id="GO:0005783">
    <property type="term" value="C:endoplasmic reticulum"/>
    <property type="evidence" value="ECO:0007669"/>
    <property type="project" value="TreeGrafter"/>
</dbReference>
<feature type="transmembrane region" description="Helical" evidence="15">
    <location>
        <begin position="721"/>
        <end position="742"/>
    </location>
</feature>
<dbReference type="SUPFAM" id="SSF47473">
    <property type="entry name" value="EF-hand"/>
    <property type="match status" value="2"/>
</dbReference>
<reference evidence="18" key="1">
    <citation type="submission" date="2013-03" db="EMBL/GenBank/DDBJ databases">
        <title>The Genome Sequence of Anopheles minimus MINIMUS1.</title>
        <authorList>
            <consortium name="The Broad Institute Genomics Platform"/>
            <person name="Neafsey D.E."/>
            <person name="Walton C."/>
            <person name="Walker B."/>
            <person name="Young S.K."/>
            <person name="Zeng Q."/>
            <person name="Gargeya S."/>
            <person name="Fitzgerald M."/>
            <person name="Haas B."/>
            <person name="Abouelleil A."/>
            <person name="Allen A.W."/>
            <person name="Alvarado L."/>
            <person name="Arachchi H.M."/>
            <person name="Berlin A.M."/>
            <person name="Chapman S.B."/>
            <person name="Gainer-Dewar J."/>
            <person name="Goldberg J."/>
            <person name="Griggs A."/>
            <person name="Gujja S."/>
            <person name="Hansen M."/>
            <person name="Howarth C."/>
            <person name="Imamovic A."/>
            <person name="Ireland A."/>
            <person name="Larimer J."/>
            <person name="McCowan C."/>
            <person name="Murphy C."/>
            <person name="Pearson M."/>
            <person name="Poon T.W."/>
            <person name="Priest M."/>
            <person name="Roberts A."/>
            <person name="Saif S."/>
            <person name="Shea T."/>
            <person name="Sisk P."/>
            <person name="Sykes S."/>
            <person name="Wortman J."/>
            <person name="Nusbaum C."/>
            <person name="Birren B."/>
        </authorList>
    </citation>
    <scope>NUCLEOTIDE SEQUENCE [LARGE SCALE GENOMIC DNA]</scope>
    <source>
        <strain evidence="18">MINIMUS1</strain>
    </source>
</reference>
<dbReference type="GO" id="GO:0008374">
    <property type="term" value="F:O-acyltransferase activity"/>
    <property type="evidence" value="ECO:0007669"/>
    <property type="project" value="InterPro"/>
</dbReference>
<name>A0A182W4D7_9DIPT</name>
<keyword evidence="6 15" id="KW-0812">Transmembrane</keyword>
<sequence>MAATAEQEAATVAKPNPPAPGMSRAARTPTNQTQNNQPDEIHYVNPFVHKLVWDDPVDKAKTALLTVILLPFRVILILVCLVVAWALANIGLYGLSKEDLRTKPLAGWRRQLRQLTALVMRALFLFGSFNYIRYKGVRASPKEAPVICVAPHTAFYDSVCVVLFGPSAVVAKYETASLPFFGSRFGRHAPECCCRFVRLKWPLGEFATLAYTCAGLGITIRGRQASRAEAPVLVVSPHSSFLDAVIIYLTGLSSPLVRNADRNLGKLIDYAQPIYVCREDPHSRQTTIREIIQRANSKEDWPQILIFPEGTCTNRTSLIKFKPGAFYPAVPIQPVLMRYPNKVDTVTWTWEGPNAIQLLWRTLTQFHTFCEIEFLPVYYPNEAEKANPKLYADNVRMLMAKALDIPISDYTFDDCKLMTFVKNVGMPHPAAIADIEKLRETLRIDVSDRERTIVTNQREFTDANSLLTYAQFTEQMQIDPSQEASHNLFHKLYRPETPDVIDFREYLLLALFLVTLYKPKLTFVESLFHLYGVDGRVDRNQLHDTLKHLVRIARKDVNSIFLQADLDNLGTIDFKHSLFAVGLALFLPPGKPGAVKASPPKPERTANAAAAVSILCSNRTVFIIPPRCDVPHTGGGVKVVRECELLVTKLHQKGFLHFCQKKTKPQQKKMDFQRSTTITSTVTRIPEDEYVNPFVLKLDLDDPWERRKTYLMTLFVLPIRALLMGVCLLVAWAFASIGLYGLTEKERRSIPISGWRREMRELTALAMRLLYFFGSFHRIKVNGECASPREAPIVVVGPHYSLFDSIVVAFCGPSTVVAKSKAADLPLIGKIIDITQPIYVCREDPNSRHITRHLIIERVISKEDWPQILIFPEGTCSNGKAVVQFKPGAFGPGLPVQPVAIRYPNAINTVSWTWQGPGVPILLWRTLTSLHTGLEINFLPVYYPNEQERNDAKLYALNVRNYIAHSLGIPGTEHGYNDCKLMNYMIAIGMPYFAWSHDIGKMRRWLGLADGTIEQSLLDQYGPFPENNSHITLDEFARRLDISVENDSTRILFKIFNKDDDSAGLIDFREYLLLALFMSTLGKPKLDLLKFLFKLYGVERDLIARDGLYLAVKHLSSITPEQCDQLFVKADATNRGLITFEQFERSINCHPILIDLQELNEPKPYAAPQQAQTS</sequence>
<organism evidence="17 18">
    <name type="scientific">Anopheles minimus</name>
    <dbReference type="NCBI Taxonomy" id="112268"/>
    <lineage>
        <taxon>Eukaryota</taxon>
        <taxon>Metazoa</taxon>
        <taxon>Ecdysozoa</taxon>
        <taxon>Arthropoda</taxon>
        <taxon>Hexapoda</taxon>
        <taxon>Insecta</taxon>
        <taxon>Pterygota</taxon>
        <taxon>Neoptera</taxon>
        <taxon>Endopterygota</taxon>
        <taxon>Diptera</taxon>
        <taxon>Nematocera</taxon>
        <taxon>Culicoidea</taxon>
        <taxon>Culicidae</taxon>
        <taxon>Anophelinae</taxon>
        <taxon>Anopheles</taxon>
    </lineage>
</organism>
<dbReference type="STRING" id="112268.A0A182W4D7"/>
<evidence type="ECO:0000256" key="10">
    <source>
        <dbReference type="ARBA" id="ARBA00023209"/>
    </source>
</evidence>
<evidence type="ECO:0000256" key="6">
    <source>
        <dbReference type="ARBA" id="ARBA00022692"/>
    </source>
</evidence>
<dbReference type="SUPFAM" id="SSF69593">
    <property type="entry name" value="Glycerol-3-phosphate (1)-acyltransferase"/>
    <property type="match status" value="2"/>
</dbReference>
<keyword evidence="12" id="KW-0012">Acyltransferase</keyword>
<feature type="domain" description="Phospholipid/glycerol acyltransferase" evidence="16">
    <location>
        <begin position="232"/>
        <end position="340"/>
    </location>
</feature>
<dbReference type="InterPro" id="IPR045252">
    <property type="entry name" value="LPCAT1-like"/>
</dbReference>
<comment type="pathway">
    <text evidence="13">Phospholipid metabolism.</text>
</comment>
<protein>
    <recommendedName>
        <fullName evidence="16">Phospholipid/glycerol acyltransferase domain-containing protein</fullName>
    </recommendedName>
</protein>
<evidence type="ECO:0000256" key="14">
    <source>
        <dbReference type="SAM" id="MobiDB-lite"/>
    </source>
</evidence>
<dbReference type="CDD" id="cd07991">
    <property type="entry name" value="LPLAT_LPCAT1-like"/>
    <property type="match status" value="2"/>
</dbReference>
<evidence type="ECO:0000256" key="8">
    <source>
        <dbReference type="ARBA" id="ARBA00023098"/>
    </source>
</evidence>
<dbReference type="PANTHER" id="PTHR23063:SF52">
    <property type="entry name" value="LYSOPHOSPHATIDYLCHOLINE ACYLTRANSFERASE"/>
    <property type="match status" value="1"/>
</dbReference>
<keyword evidence="7 15" id="KW-1133">Transmembrane helix</keyword>
<evidence type="ECO:0000256" key="3">
    <source>
        <dbReference type="ARBA" id="ARBA00008655"/>
    </source>
</evidence>
<comment type="subcellular location">
    <subcellularLocation>
        <location evidence="1">Membrane</location>
    </subcellularLocation>
</comment>
<dbReference type="Proteomes" id="UP000075920">
    <property type="component" value="Unassembled WGS sequence"/>
</dbReference>
<dbReference type="EnsemblMetazoa" id="AMIN005200-RA">
    <property type="protein sequence ID" value="AMIN005200-PA"/>
    <property type="gene ID" value="AMIN005200"/>
</dbReference>
<keyword evidence="4" id="KW-0444">Lipid biosynthesis</keyword>
<dbReference type="GO" id="GO:0042171">
    <property type="term" value="F:lysophosphatidic acid acyltransferase activity"/>
    <property type="evidence" value="ECO:0007669"/>
    <property type="project" value="TreeGrafter"/>
</dbReference>
<evidence type="ECO:0000313" key="17">
    <source>
        <dbReference type="EnsemblMetazoa" id="AMIN005200-PA"/>
    </source>
</evidence>
<dbReference type="UniPathway" id="UPA00085"/>
<dbReference type="InterPro" id="IPR002123">
    <property type="entry name" value="Plipid/glycerol_acylTrfase"/>
</dbReference>
<dbReference type="GO" id="GO:0008654">
    <property type="term" value="P:phospholipid biosynthetic process"/>
    <property type="evidence" value="ECO:0007669"/>
    <property type="project" value="UniProtKB-KW"/>
</dbReference>
<reference evidence="17" key="2">
    <citation type="submission" date="2020-05" db="UniProtKB">
        <authorList>
            <consortium name="EnsemblMetazoa"/>
        </authorList>
    </citation>
    <scope>IDENTIFICATION</scope>
    <source>
        <strain evidence="17">MINIMUS1</strain>
    </source>
</reference>
<dbReference type="AlphaFoldDB" id="A0A182W4D7"/>
<feature type="compositionally biased region" description="Polar residues" evidence="14">
    <location>
        <begin position="28"/>
        <end position="38"/>
    </location>
</feature>
<dbReference type="VEuPathDB" id="VectorBase:AMIN005200"/>
<keyword evidence="11" id="KW-1208">Phospholipid metabolism</keyword>
<evidence type="ECO:0000256" key="2">
    <source>
        <dbReference type="ARBA" id="ARBA00005074"/>
    </source>
</evidence>
<keyword evidence="8" id="KW-0443">Lipid metabolism</keyword>
<dbReference type="SMART" id="SM00563">
    <property type="entry name" value="PlsC"/>
    <property type="match status" value="2"/>
</dbReference>